<feature type="domain" description="HD-GYP" evidence="5">
    <location>
        <begin position="296"/>
        <end position="487"/>
    </location>
</feature>
<evidence type="ECO:0000259" key="5">
    <source>
        <dbReference type="PROSITE" id="PS51832"/>
    </source>
</evidence>
<dbReference type="PROSITE" id="PS50112">
    <property type="entry name" value="PAS"/>
    <property type="match status" value="1"/>
</dbReference>
<dbReference type="EMBL" id="OJIN01000245">
    <property type="protein sequence ID" value="SPD76510.1"/>
    <property type="molecule type" value="Genomic_DNA"/>
</dbReference>
<dbReference type="InterPro" id="IPR001789">
    <property type="entry name" value="Sig_transdc_resp-reg_receiver"/>
</dbReference>
<dbReference type="PROSITE" id="PS50113">
    <property type="entry name" value="PAC"/>
    <property type="match status" value="1"/>
</dbReference>
<feature type="domain" description="Response regulatory" evidence="2">
    <location>
        <begin position="18"/>
        <end position="132"/>
    </location>
</feature>
<evidence type="ECO:0000256" key="1">
    <source>
        <dbReference type="PROSITE-ProRule" id="PRU00169"/>
    </source>
</evidence>
<dbReference type="CDD" id="cd00130">
    <property type="entry name" value="PAS"/>
    <property type="match status" value="1"/>
</dbReference>
<evidence type="ECO:0000259" key="4">
    <source>
        <dbReference type="PROSITE" id="PS50113"/>
    </source>
</evidence>
<dbReference type="PANTHER" id="PTHR45228">
    <property type="entry name" value="CYCLIC DI-GMP PHOSPHODIESTERASE TM_0186-RELATED"/>
    <property type="match status" value="1"/>
</dbReference>
<evidence type="ECO:0000259" key="2">
    <source>
        <dbReference type="PROSITE" id="PS50110"/>
    </source>
</evidence>
<dbReference type="NCBIfam" id="TIGR00229">
    <property type="entry name" value="sensory_box"/>
    <property type="match status" value="1"/>
</dbReference>
<dbReference type="GO" id="GO:0000160">
    <property type="term" value="P:phosphorelay signal transduction system"/>
    <property type="evidence" value="ECO:0007669"/>
    <property type="project" value="InterPro"/>
</dbReference>
<dbReference type="Gene3D" id="3.40.50.2300">
    <property type="match status" value="1"/>
</dbReference>
<dbReference type="SMART" id="SM00471">
    <property type="entry name" value="HDc"/>
    <property type="match status" value="1"/>
</dbReference>
<dbReference type="Gene3D" id="1.10.3210.10">
    <property type="entry name" value="Hypothetical protein af1432"/>
    <property type="match status" value="1"/>
</dbReference>
<dbReference type="SMART" id="SM00091">
    <property type="entry name" value="PAS"/>
    <property type="match status" value="1"/>
</dbReference>
<dbReference type="InterPro" id="IPR000700">
    <property type="entry name" value="PAS-assoc_C"/>
</dbReference>
<dbReference type="PROSITE" id="PS51832">
    <property type="entry name" value="HD_GYP"/>
    <property type="match status" value="1"/>
</dbReference>
<dbReference type="AlphaFoldDB" id="A0A445N468"/>
<dbReference type="SUPFAM" id="SSF109604">
    <property type="entry name" value="HD-domain/PDEase-like"/>
    <property type="match status" value="1"/>
</dbReference>
<dbReference type="Pfam" id="PF13487">
    <property type="entry name" value="HD_5"/>
    <property type="match status" value="1"/>
</dbReference>
<dbReference type="InterPro" id="IPR035965">
    <property type="entry name" value="PAS-like_dom_sf"/>
</dbReference>
<proteinExistence type="predicted"/>
<dbReference type="CDD" id="cd00156">
    <property type="entry name" value="REC"/>
    <property type="match status" value="1"/>
</dbReference>
<dbReference type="InterPro" id="IPR052020">
    <property type="entry name" value="Cyclic_di-GMP/3'3'-cGAMP_PDE"/>
</dbReference>
<dbReference type="Pfam" id="PF00072">
    <property type="entry name" value="Response_reg"/>
    <property type="match status" value="1"/>
</dbReference>
<protein>
    <recommendedName>
        <fullName evidence="7">PAS/PAC sensor protein</fullName>
    </recommendedName>
</protein>
<feature type="domain" description="PAS" evidence="3">
    <location>
        <begin position="162"/>
        <end position="211"/>
    </location>
</feature>
<dbReference type="InterPro" id="IPR000014">
    <property type="entry name" value="PAS"/>
</dbReference>
<name>A0A445N468_9BACT</name>
<dbReference type="Gene3D" id="3.30.450.20">
    <property type="entry name" value="PAS domain"/>
    <property type="match status" value="1"/>
</dbReference>
<evidence type="ECO:0000259" key="3">
    <source>
        <dbReference type="PROSITE" id="PS50112"/>
    </source>
</evidence>
<sequence length="487" mass="54714">MNNVIFNKHKTVFLPMERVLIIDDEEHIRDLLGEMLTMNGYDCTLASNALEARGIMQKSSFELVLCDINMPGESGLDFIQHVVSDFPDTATLMITAMDDPLVADHALQIGVYDYITKPFELNGVLISLANALRRRELEIDNRIYRKNLEMKVEDRTAALQQSEARLRAIFEAAKHVAFILIDHVEKKNKMIEFSPGAEHLFGYDRREVIGRPASLLSIPEDMIDPREVPARAKDGEVGFTREVTLTRKPGEEIQALFTSYPIFGAKGDMTAVLVVAIDISDRIRAAKEIQKNLDRWRRALEGIIHAMALTLEMRDPYTAGHQQRVASLVTAIGNKMGFSEEQIQGVRLAAMIHDIGKISVPAEILSKPGLITELEFHLIRTHSKVGYDILKGIEFPWPIAQMVFQHHERIDGKGYPQGLSDKEILLEAKILGVADVVEAMASHRPYRPSLGIKKALDEISSNRGVIYDPQVVDACLSVFEEDGFKFD</sequence>
<reference evidence="6" key="1">
    <citation type="submission" date="2018-01" db="EMBL/GenBank/DDBJ databases">
        <authorList>
            <person name="Regsiter A."/>
            <person name="William W."/>
        </authorList>
    </citation>
    <scope>NUCLEOTIDE SEQUENCE</scope>
    <source>
        <strain evidence="6">TRIP AH-1</strain>
    </source>
</reference>
<dbReference type="SUPFAM" id="SSF55785">
    <property type="entry name" value="PYP-like sensor domain (PAS domain)"/>
    <property type="match status" value="1"/>
</dbReference>
<dbReference type="PROSITE" id="PS50110">
    <property type="entry name" value="RESPONSE_REGULATORY"/>
    <property type="match status" value="1"/>
</dbReference>
<dbReference type="InterPro" id="IPR011006">
    <property type="entry name" value="CheY-like_superfamily"/>
</dbReference>
<dbReference type="InterPro" id="IPR003607">
    <property type="entry name" value="HD/PDEase_dom"/>
</dbReference>
<evidence type="ECO:0000313" key="6">
    <source>
        <dbReference type="EMBL" id="SPD76510.1"/>
    </source>
</evidence>
<feature type="modified residue" description="4-aspartylphosphate" evidence="1">
    <location>
        <position position="67"/>
    </location>
</feature>
<dbReference type="PANTHER" id="PTHR45228:SF5">
    <property type="entry name" value="CYCLIC DI-GMP PHOSPHODIESTERASE VC_1348-RELATED"/>
    <property type="match status" value="1"/>
</dbReference>
<organism evidence="6">
    <name type="scientific">uncultured Desulfobacterium sp</name>
    <dbReference type="NCBI Taxonomy" id="201089"/>
    <lineage>
        <taxon>Bacteria</taxon>
        <taxon>Pseudomonadati</taxon>
        <taxon>Thermodesulfobacteriota</taxon>
        <taxon>Desulfobacteria</taxon>
        <taxon>Desulfobacterales</taxon>
        <taxon>Desulfobacteriaceae</taxon>
        <taxon>Desulfobacterium</taxon>
        <taxon>environmental samples</taxon>
    </lineage>
</organism>
<dbReference type="CDD" id="cd00077">
    <property type="entry name" value="HDc"/>
    <property type="match status" value="1"/>
</dbReference>
<dbReference type="InterPro" id="IPR037522">
    <property type="entry name" value="HD_GYP_dom"/>
</dbReference>
<feature type="domain" description="PAC" evidence="4">
    <location>
        <begin position="239"/>
        <end position="291"/>
    </location>
</feature>
<dbReference type="Pfam" id="PF13426">
    <property type="entry name" value="PAS_9"/>
    <property type="match status" value="1"/>
</dbReference>
<evidence type="ECO:0008006" key="7">
    <source>
        <dbReference type="Google" id="ProtNLM"/>
    </source>
</evidence>
<gene>
    <name evidence="6" type="ORF">PITCH_A980024</name>
</gene>
<accession>A0A445N468</accession>
<keyword evidence="1" id="KW-0597">Phosphoprotein</keyword>
<dbReference type="SMART" id="SM00448">
    <property type="entry name" value="REC"/>
    <property type="match status" value="1"/>
</dbReference>
<dbReference type="SUPFAM" id="SSF52172">
    <property type="entry name" value="CheY-like"/>
    <property type="match status" value="1"/>
</dbReference>